<evidence type="ECO:0000256" key="1">
    <source>
        <dbReference type="ARBA" id="ARBA00022679"/>
    </source>
</evidence>
<dbReference type="Pfam" id="PF02458">
    <property type="entry name" value="Transferase"/>
    <property type="match status" value="2"/>
</dbReference>
<organism evidence="3 4">
    <name type="scientific">Hibiscus trionum</name>
    <name type="common">Flower of an hour</name>
    <dbReference type="NCBI Taxonomy" id="183268"/>
    <lineage>
        <taxon>Eukaryota</taxon>
        <taxon>Viridiplantae</taxon>
        <taxon>Streptophyta</taxon>
        <taxon>Embryophyta</taxon>
        <taxon>Tracheophyta</taxon>
        <taxon>Spermatophyta</taxon>
        <taxon>Magnoliopsida</taxon>
        <taxon>eudicotyledons</taxon>
        <taxon>Gunneridae</taxon>
        <taxon>Pentapetalae</taxon>
        <taxon>rosids</taxon>
        <taxon>malvids</taxon>
        <taxon>Malvales</taxon>
        <taxon>Malvaceae</taxon>
        <taxon>Malvoideae</taxon>
        <taxon>Hibiscus</taxon>
    </lineage>
</organism>
<dbReference type="SUPFAM" id="SSF52777">
    <property type="entry name" value="CoA-dependent acyltransferases"/>
    <property type="match status" value="1"/>
</dbReference>
<reference evidence="3" key="1">
    <citation type="submission" date="2023-05" db="EMBL/GenBank/DDBJ databases">
        <title>Genome and transcriptome analyses reveal genes involved in the formation of fine ridges on petal epidermal cells in Hibiscus trionum.</title>
        <authorList>
            <person name="Koshimizu S."/>
            <person name="Masuda S."/>
            <person name="Ishii T."/>
            <person name="Shirasu K."/>
            <person name="Hoshino A."/>
            <person name="Arita M."/>
        </authorList>
    </citation>
    <scope>NUCLEOTIDE SEQUENCE</scope>
    <source>
        <strain evidence="3">Hamamatsu line</strain>
    </source>
</reference>
<dbReference type="AlphaFoldDB" id="A0A9W7IM80"/>
<accession>A0A9W7IM80</accession>
<evidence type="ECO:0000256" key="2">
    <source>
        <dbReference type="ARBA" id="ARBA00023315"/>
    </source>
</evidence>
<dbReference type="InterPro" id="IPR023213">
    <property type="entry name" value="CAT-like_dom_sf"/>
</dbReference>
<protein>
    <submittedName>
        <fullName evidence="3">Uncharacterized protein</fullName>
    </submittedName>
</protein>
<dbReference type="Gene3D" id="3.30.559.10">
    <property type="entry name" value="Chloramphenicol acetyltransferase-like domain"/>
    <property type="match status" value="3"/>
</dbReference>
<evidence type="ECO:0000313" key="3">
    <source>
        <dbReference type="EMBL" id="GMI98236.1"/>
    </source>
</evidence>
<dbReference type="EMBL" id="BSYR01000031">
    <property type="protein sequence ID" value="GMI98236.1"/>
    <property type="molecule type" value="Genomic_DNA"/>
</dbReference>
<dbReference type="PANTHER" id="PTHR31625">
    <property type="match status" value="1"/>
</dbReference>
<gene>
    <name evidence="3" type="ORF">HRI_003492900</name>
</gene>
<comment type="caution">
    <text evidence="3">The sequence shown here is derived from an EMBL/GenBank/DDBJ whole genome shotgun (WGS) entry which is preliminary data.</text>
</comment>
<keyword evidence="4" id="KW-1185">Reference proteome</keyword>
<sequence length="426" mass="47166">MAFSSRVKILDTTRIKPSPEPPISAYQSPLSLTFCDTLWFKISPVERLFFYNLQDFTPADFISDVLPRLKQSLSLTLRHYLPVAGNLKWPANSPKPVVSYAPSDGVSFTVAESDADFDRLTSNGIYDAVELHPLVPQLISSDDSASVIAVQITLFPTKGFSIGITAHHTVLDGKTTTMFMKSWAYLCKQGNAENALLPPELTPVFDRKVIYDTTGFDLDLVFLNQWLTLTAGDKSLKVSPNKAAAPSLVRATVTITREDLKKMRERVLSKSSENSKQLHLSPFVLTLGYVMSCLVKARGGDGDRTVPLAFAADCRPRLDPPVPENYFGNCNTGLGDFYKARDFMDLENGFAFAAEKVISVAGSPRFNLYGTDFGWGRPWKVVVVSIDENEAISMAESRDGSRGIEVGLSLKKNEMERFLSMFLKDV</sequence>
<keyword evidence="1" id="KW-0808">Transferase</keyword>
<name>A0A9W7IM80_HIBTR</name>
<dbReference type="GO" id="GO:0016747">
    <property type="term" value="F:acyltransferase activity, transferring groups other than amino-acyl groups"/>
    <property type="evidence" value="ECO:0007669"/>
    <property type="project" value="UniProtKB-ARBA"/>
</dbReference>
<proteinExistence type="predicted"/>
<dbReference type="OrthoDB" id="1862401at2759"/>
<dbReference type="Proteomes" id="UP001165190">
    <property type="component" value="Unassembled WGS sequence"/>
</dbReference>
<dbReference type="InterPro" id="IPR051504">
    <property type="entry name" value="Plant_metabolite_acyltrans"/>
</dbReference>
<evidence type="ECO:0000313" key="4">
    <source>
        <dbReference type="Proteomes" id="UP001165190"/>
    </source>
</evidence>
<keyword evidence="2" id="KW-0012">Acyltransferase</keyword>